<dbReference type="AlphaFoldDB" id="A0A670YMP2"/>
<keyword evidence="3" id="KW-1185">Reference proteome</keyword>
<sequence length="105" mass="12035">LQFSFGLRTSLDLKDKDWSQSYYFTTPATNRAQGFATTPAPLRTSKQDIRLPPSSKQSERSFSGSLRNRPLYKTSTADLFCPCKLANYLLPSLLFFCQRSKHVQY</sequence>
<protein>
    <submittedName>
        <fullName evidence="2">Uncharacterized protein</fullName>
    </submittedName>
</protein>
<feature type="compositionally biased region" description="Polar residues" evidence="1">
    <location>
        <begin position="54"/>
        <end position="66"/>
    </location>
</feature>
<evidence type="ECO:0000256" key="1">
    <source>
        <dbReference type="SAM" id="MobiDB-lite"/>
    </source>
</evidence>
<dbReference type="Proteomes" id="UP000472273">
    <property type="component" value="Unplaced"/>
</dbReference>
<evidence type="ECO:0000313" key="2">
    <source>
        <dbReference type="Ensembl" id="ENSPTXP00000010803.1"/>
    </source>
</evidence>
<evidence type="ECO:0000313" key="3">
    <source>
        <dbReference type="Proteomes" id="UP000472273"/>
    </source>
</evidence>
<dbReference type="OMA" id="TADLFCP"/>
<organism evidence="2 3">
    <name type="scientific">Pseudonaja textilis</name>
    <name type="common">Eastern brown snake</name>
    <dbReference type="NCBI Taxonomy" id="8673"/>
    <lineage>
        <taxon>Eukaryota</taxon>
        <taxon>Metazoa</taxon>
        <taxon>Chordata</taxon>
        <taxon>Craniata</taxon>
        <taxon>Vertebrata</taxon>
        <taxon>Euteleostomi</taxon>
        <taxon>Lepidosauria</taxon>
        <taxon>Squamata</taxon>
        <taxon>Bifurcata</taxon>
        <taxon>Unidentata</taxon>
        <taxon>Episquamata</taxon>
        <taxon>Toxicofera</taxon>
        <taxon>Serpentes</taxon>
        <taxon>Colubroidea</taxon>
        <taxon>Elapidae</taxon>
        <taxon>Hydrophiinae</taxon>
        <taxon>Pseudonaja</taxon>
    </lineage>
</organism>
<dbReference type="Ensembl" id="ENSPTXT00000011158.1">
    <property type="protein sequence ID" value="ENSPTXP00000010803.1"/>
    <property type="gene ID" value="ENSPTXG00000007640.1"/>
</dbReference>
<name>A0A670YMP2_PSETE</name>
<feature type="region of interest" description="Disordered" evidence="1">
    <location>
        <begin position="32"/>
        <end position="66"/>
    </location>
</feature>
<accession>A0A670YMP2</accession>
<dbReference type="GeneTree" id="ENSGT01010000229968"/>
<proteinExistence type="predicted"/>
<reference evidence="2" key="2">
    <citation type="submission" date="2025-09" db="UniProtKB">
        <authorList>
            <consortium name="Ensembl"/>
        </authorList>
    </citation>
    <scope>IDENTIFICATION</scope>
</reference>
<reference evidence="2" key="1">
    <citation type="submission" date="2025-08" db="UniProtKB">
        <authorList>
            <consortium name="Ensembl"/>
        </authorList>
    </citation>
    <scope>IDENTIFICATION</scope>
</reference>